<dbReference type="EnsemblProtists" id="HpaT805126">
    <property type="protein sequence ID" value="HpaP805126"/>
    <property type="gene ID" value="HpaG805126"/>
</dbReference>
<proteinExistence type="predicted"/>
<evidence type="ECO:0000313" key="2">
    <source>
        <dbReference type="Proteomes" id="UP000011713"/>
    </source>
</evidence>
<keyword evidence="2" id="KW-1185">Reference proteome</keyword>
<accession>M4BFQ6</accession>
<sequence>MRPNRLESLLKKVERKPQGDQVPDQSLCYWYDRSLRNLPTCVPKATTRPTTRPHFSMRIYSTELLAAVVFVASLSSSSLRSCLSQVSRAAPPPIPRRCNPTPIQVIILMAVRTVSLTISCTATTKKKAKQGWFHQARFSHWGEVT</sequence>
<evidence type="ECO:0000313" key="1">
    <source>
        <dbReference type="EnsemblProtists" id="HpaP805126"/>
    </source>
</evidence>
<dbReference type="EMBL" id="JH598211">
    <property type="status" value="NOT_ANNOTATED_CDS"/>
    <property type="molecule type" value="Genomic_DNA"/>
</dbReference>
<reference evidence="1" key="2">
    <citation type="submission" date="2015-06" db="UniProtKB">
        <authorList>
            <consortium name="EnsemblProtists"/>
        </authorList>
    </citation>
    <scope>IDENTIFICATION</scope>
    <source>
        <strain evidence="1">Emoy2</strain>
    </source>
</reference>
<dbReference type="Proteomes" id="UP000011713">
    <property type="component" value="Unassembled WGS sequence"/>
</dbReference>
<dbReference type="InParanoid" id="M4BFQ6"/>
<dbReference type="VEuPathDB" id="FungiDB:HpaG805126"/>
<protein>
    <submittedName>
        <fullName evidence="1">Uncharacterized protein</fullName>
    </submittedName>
</protein>
<reference evidence="2" key="1">
    <citation type="journal article" date="2010" name="Science">
        <title>Signatures of adaptation to obligate biotrophy in the Hyaloperonospora arabidopsidis genome.</title>
        <authorList>
            <person name="Baxter L."/>
            <person name="Tripathy S."/>
            <person name="Ishaque N."/>
            <person name="Boot N."/>
            <person name="Cabral A."/>
            <person name="Kemen E."/>
            <person name="Thines M."/>
            <person name="Ah-Fong A."/>
            <person name="Anderson R."/>
            <person name="Badejoko W."/>
            <person name="Bittner-Eddy P."/>
            <person name="Boore J.L."/>
            <person name="Chibucos M.C."/>
            <person name="Coates M."/>
            <person name="Dehal P."/>
            <person name="Delehaunty K."/>
            <person name="Dong S."/>
            <person name="Downton P."/>
            <person name="Dumas B."/>
            <person name="Fabro G."/>
            <person name="Fronick C."/>
            <person name="Fuerstenberg S.I."/>
            <person name="Fulton L."/>
            <person name="Gaulin E."/>
            <person name="Govers F."/>
            <person name="Hughes L."/>
            <person name="Humphray S."/>
            <person name="Jiang R.H."/>
            <person name="Judelson H."/>
            <person name="Kamoun S."/>
            <person name="Kyung K."/>
            <person name="Meijer H."/>
            <person name="Minx P."/>
            <person name="Morris P."/>
            <person name="Nelson J."/>
            <person name="Phuntumart V."/>
            <person name="Qutob D."/>
            <person name="Rehmany A."/>
            <person name="Rougon-Cardoso A."/>
            <person name="Ryden P."/>
            <person name="Torto-Alalibo T."/>
            <person name="Studholme D."/>
            <person name="Wang Y."/>
            <person name="Win J."/>
            <person name="Wood J."/>
            <person name="Clifton S.W."/>
            <person name="Rogers J."/>
            <person name="Van den Ackerveken G."/>
            <person name="Jones J.D."/>
            <person name="McDowell J.M."/>
            <person name="Beynon J."/>
            <person name="Tyler B.M."/>
        </authorList>
    </citation>
    <scope>NUCLEOTIDE SEQUENCE [LARGE SCALE GENOMIC DNA]</scope>
    <source>
        <strain evidence="2">Emoy2</strain>
    </source>
</reference>
<dbReference type="HOGENOM" id="CLU_1790625_0_0_1"/>
<dbReference type="AlphaFoldDB" id="M4BFQ6"/>
<organism evidence="1 2">
    <name type="scientific">Hyaloperonospora arabidopsidis (strain Emoy2)</name>
    <name type="common">Downy mildew agent</name>
    <name type="synonym">Peronospora arabidopsidis</name>
    <dbReference type="NCBI Taxonomy" id="559515"/>
    <lineage>
        <taxon>Eukaryota</taxon>
        <taxon>Sar</taxon>
        <taxon>Stramenopiles</taxon>
        <taxon>Oomycota</taxon>
        <taxon>Peronosporomycetes</taxon>
        <taxon>Peronosporales</taxon>
        <taxon>Peronosporaceae</taxon>
        <taxon>Hyaloperonospora</taxon>
    </lineage>
</organism>
<name>M4BFQ6_HYAAE</name>